<evidence type="ECO:0000313" key="4">
    <source>
        <dbReference type="EMBL" id="THG28668.1"/>
    </source>
</evidence>
<dbReference type="Gene3D" id="4.10.320.10">
    <property type="entry name" value="E3-binding domain"/>
    <property type="match status" value="1"/>
</dbReference>
<dbReference type="EMBL" id="SSSM01000006">
    <property type="protein sequence ID" value="THG28668.1"/>
    <property type="molecule type" value="Genomic_DNA"/>
</dbReference>
<proteinExistence type="predicted"/>
<dbReference type="Proteomes" id="UP000309133">
    <property type="component" value="Unassembled WGS sequence"/>
</dbReference>
<reference evidence="4 5" key="1">
    <citation type="submission" date="2019-04" db="EMBL/GenBank/DDBJ databases">
        <authorList>
            <person name="Jiang L."/>
        </authorList>
    </citation>
    <scope>NUCLEOTIDE SEQUENCE [LARGE SCALE GENOMIC DNA]</scope>
    <source>
        <strain evidence="4 5">YIM 131853</strain>
    </source>
</reference>
<organism evidence="4 5">
    <name type="scientific">Naasia lichenicola</name>
    <dbReference type="NCBI Taxonomy" id="2565933"/>
    <lineage>
        <taxon>Bacteria</taxon>
        <taxon>Bacillati</taxon>
        <taxon>Actinomycetota</taxon>
        <taxon>Actinomycetes</taxon>
        <taxon>Micrococcales</taxon>
        <taxon>Microbacteriaceae</taxon>
        <taxon>Naasia</taxon>
    </lineage>
</organism>
<dbReference type="InterPro" id="IPR024412">
    <property type="entry name" value="Lsr2_dim_dom"/>
</dbReference>
<evidence type="ECO:0000313" key="5">
    <source>
        <dbReference type="Proteomes" id="UP000309133"/>
    </source>
</evidence>
<keyword evidence="5" id="KW-1185">Reference proteome</keyword>
<dbReference type="Pfam" id="PF23359">
    <property type="entry name" value="Lsr2_DNA-bd"/>
    <property type="match status" value="1"/>
</dbReference>
<protein>
    <submittedName>
        <fullName evidence="4">Lsr2 family protein</fullName>
    </submittedName>
</protein>
<comment type="caution">
    <text evidence="4">The sequence shown here is derived from an EMBL/GenBank/DDBJ whole genome shotgun (WGS) entry which is preliminary data.</text>
</comment>
<evidence type="ECO:0000259" key="2">
    <source>
        <dbReference type="Pfam" id="PF11774"/>
    </source>
</evidence>
<evidence type="ECO:0000259" key="3">
    <source>
        <dbReference type="Pfam" id="PF23359"/>
    </source>
</evidence>
<dbReference type="GO" id="GO:0016746">
    <property type="term" value="F:acyltransferase activity"/>
    <property type="evidence" value="ECO:0007669"/>
    <property type="project" value="InterPro"/>
</dbReference>
<dbReference type="Gene3D" id="3.30.60.230">
    <property type="entry name" value="Lsr2, dimerization domain"/>
    <property type="match status" value="1"/>
</dbReference>
<dbReference type="InterPro" id="IPR055370">
    <property type="entry name" value="Lsr2_DNA-bd"/>
</dbReference>
<feature type="domain" description="Lsr2 DNA-binding" evidence="3">
    <location>
        <begin position="72"/>
        <end position="104"/>
    </location>
</feature>
<dbReference type="OrthoDB" id="4113332at2"/>
<dbReference type="InterPro" id="IPR042261">
    <property type="entry name" value="Lsr2-like_dimerization"/>
</dbReference>
<dbReference type="RefSeq" id="WP_136429071.1">
    <property type="nucleotide sequence ID" value="NZ_SSSM01000006.1"/>
</dbReference>
<keyword evidence="1" id="KW-0238">DNA-binding</keyword>
<name>A0A4S4FFA8_9MICO</name>
<sequence length="107" mass="11520">MATQTQTLLVDDIDGSEASSTVTFGISGTTYEIDLSDANLQALQSALDPYIGAARPIGSQQRLSAPTDSHVDPNAARAARQWAQRQGLEVPARGRVPASILEQWRNR</sequence>
<gene>
    <name evidence="4" type="ORF">E6C64_17930</name>
</gene>
<feature type="domain" description="Lsr2 dimerization" evidence="2">
    <location>
        <begin position="1"/>
        <end position="57"/>
    </location>
</feature>
<dbReference type="Pfam" id="PF11774">
    <property type="entry name" value="Lsr2"/>
    <property type="match status" value="1"/>
</dbReference>
<dbReference type="AlphaFoldDB" id="A0A4S4FFA8"/>
<dbReference type="InterPro" id="IPR036625">
    <property type="entry name" value="E3-bd_dom_sf"/>
</dbReference>
<accession>A0A4S4FFA8</accession>
<evidence type="ECO:0000256" key="1">
    <source>
        <dbReference type="ARBA" id="ARBA00023125"/>
    </source>
</evidence>
<dbReference type="GO" id="GO:0003677">
    <property type="term" value="F:DNA binding"/>
    <property type="evidence" value="ECO:0007669"/>
    <property type="project" value="UniProtKB-KW"/>
</dbReference>